<dbReference type="Gene3D" id="3.30.420.10">
    <property type="entry name" value="Ribonuclease H-like superfamily/Ribonuclease H"/>
    <property type="match status" value="1"/>
</dbReference>
<comment type="caution">
    <text evidence="3">The sequence shown here is derived from an EMBL/GenBank/DDBJ whole genome shotgun (WGS) entry which is preliminary data.</text>
</comment>
<name>A0A5D3DA73_CUCMM</name>
<reference evidence="4 5" key="1">
    <citation type="submission" date="2019-08" db="EMBL/GenBank/DDBJ databases">
        <title>Draft genome sequences of two oriental melons (Cucumis melo L. var makuwa).</title>
        <authorList>
            <person name="Kwon S.-Y."/>
        </authorList>
    </citation>
    <scope>NUCLEOTIDE SEQUENCE [LARGE SCALE GENOMIC DNA]</scope>
    <source>
        <strain evidence="5">cv. Chang Bougi</strain>
        <strain evidence="4">cv. SW 3</strain>
        <tissue evidence="3">Leaf</tissue>
    </source>
</reference>
<dbReference type="PANTHER" id="PTHR45835:SF99">
    <property type="entry name" value="CHROMO DOMAIN-CONTAINING PROTEIN-RELATED"/>
    <property type="match status" value="1"/>
</dbReference>
<dbReference type="Pfam" id="PF24626">
    <property type="entry name" value="SH3_Tf2-1"/>
    <property type="match status" value="1"/>
</dbReference>
<dbReference type="AlphaFoldDB" id="A0A5D3DA73"/>
<evidence type="ECO:0000313" key="4">
    <source>
        <dbReference type="Proteomes" id="UP000321393"/>
    </source>
</evidence>
<dbReference type="PANTHER" id="PTHR45835">
    <property type="entry name" value="YALI0A06105P"/>
    <property type="match status" value="1"/>
</dbReference>
<protein>
    <submittedName>
        <fullName evidence="2 3">Retroelement pol polyprotein</fullName>
    </submittedName>
</protein>
<dbReference type="Proteomes" id="UP000321947">
    <property type="component" value="Unassembled WGS sequence"/>
</dbReference>
<evidence type="ECO:0000313" key="2">
    <source>
        <dbReference type="EMBL" id="KAA0038135.1"/>
    </source>
</evidence>
<dbReference type="InterPro" id="IPR056924">
    <property type="entry name" value="SH3_Tf2-1"/>
</dbReference>
<evidence type="ECO:0000313" key="3">
    <source>
        <dbReference type="EMBL" id="TYK20472.1"/>
    </source>
</evidence>
<dbReference type="EMBL" id="SSTD01006251">
    <property type="protein sequence ID" value="TYK20472.1"/>
    <property type="molecule type" value="Genomic_DNA"/>
</dbReference>
<dbReference type="InterPro" id="IPR036397">
    <property type="entry name" value="RNaseH_sf"/>
</dbReference>
<evidence type="ECO:0000313" key="5">
    <source>
        <dbReference type="Proteomes" id="UP000321947"/>
    </source>
</evidence>
<dbReference type="OrthoDB" id="913535at2759"/>
<accession>A0A5D3DA73</accession>
<evidence type="ECO:0000259" key="1">
    <source>
        <dbReference type="Pfam" id="PF24626"/>
    </source>
</evidence>
<organism evidence="3 5">
    <name type="scientific">Cucumis melo var. makuwa</name>
    <name type="common">Oriental melon</name>
    <dbReference type="NCBI Taxonomy" id="1194695"/>
    <lineage>
        <taxon>Eukaryota</taxon>
        <taxon>Viridiplantae</taxon>
        <taxon>Streptophyta</taxon>
        <taxon>Embryophyta</taxon>
        <taxon>Tracheophyta</taxon>
        <taxon>Spermatophyta</taxon>
        <taxon>Magnoliopsida</taxon>
        <taxon>eudicotyledons</taxon>
        <taxon>Gunneridae</taxon>
        <taxon>Pentapetalae</taxon>
        <taxon>rosids</taxon>
        <taxon>fabids</taxon>
        <taxon>Cucurbitales</taxon>
        <taxon>Cucurbitaceae</taxon>
        <taxon>Benincaseae</taxon>
        <taxon>Cucumis</taxon>
    </lineage>
</organism>
<feature type="domain" description="Tf2-1-like SH3-like" evidence="1">
    <location>
        <begin position="92"/>
        <end position="153"/>
    </location>
</feature>
<proteinExistence type="predicted"/>
<dbReference type="EMBL" id="SSTE01018788">
    <property type="protein sequence ID" value="KAA0038135.1"/>
    <property type="molecule type" value="Genomic_DNA"/>
</dbReference>
<dbReference type="GO" id="GO:0003676">
    <property type="term" value="F:nucleic acid binding"/>
    <property type="evidence" value="ECO:0007669"/>
    <property type="project" value="InterPro"/>
</dbReference>
<sequence>MGPFIPWAELWYNTTFHSSMRTTPFQAVYGRPPPPLLPYGERKMPNNKVESLLKARDLAINALKENLYVAQNRMKKMTNKKRRKLKFKIANEVFLKLRPYRQRSLAKKWSKKLAPRYYGLYRITKEIGEVATNLIFHKNRQFTMYSTFNDSYLVEKRCLAEARQIEEFSISFDDGLMFKIRFCVPADSTVKIVLLTEAHSSSFSMHPVGEGTKTEASRFGSTIECARVEVGDCVYGLHHRIA</sequence>
<dbReference type="Proteomes" id="UP000321393">
    <property type="component" value="Unassembled WGS sequence"/>
</dbReference>
<gene>
    <name evidence="3" type="ORF">E5676_scaffold237G00440</name>
    <name evidence="2" type="ORF">E6C27_scaffold36G003580</name>
</gene>